<accession>A0A380MY60</accession>
<evidence type="ECO:0000259" key="10">
    <source>
        <dbReference type="PROSITE" id="PS51779"/>
    </source>
</evidence>
<keyword evidence="2 9" id="KW-1003">Cell membrane</keyword>
<keyword evidence="8 9" id="KW-0131">Cell cycle</keyword>
<keyword evidence="7 9" id="KW-0472">Membrane</keyword>
<dbReference type="InterPro" id="IPR013685">
    <property type="entry name" value="POTRA_FtsQ_type"/>
</dbReference>
<evidence type="ECO:0000256" key="1">
    <source>
        <dbReference type="ARBA" id="ARBA00004370"/>
    </source>
</evidence>
<comment type="subcellular location">
    <subcellularLocation>
        <location evidence="9">Cell inner membrane</location>
        <topology evidence="9">Single-pass type II membrane protein</topology>
    </subcellularLocation>
    <subcellularLocation>
        <location evidence="1">Membrane</location>
    </subcellularLocation>
    <text evidence="9">Localizes to the division septum.</text>
</comment>
<keyword evidence="6 9" id="KW-1133">Transmembrane helix</keyword>
<dbReference type="RefSeq" id="WP_072576952.1">
    <property type="nucleotide sequence ID" value="NZ_LWHB01000119.1"/>
</dbReference>
<evidence type="ECO:0000256" key="9">
    <source>
        <dbReference type="HAMAP-Rule" id="MF_00911"/>
    </source>
</evidence>
<dbReference type="HAMAP" id="MF_00911">
    <property type="entry name" value="FtsQ_subfam"/>
    <property type="match status" value="1"/>
</dbReference>
<dbReference type="PANTHER" id="PTHR35851:SF1">
    <property type="entry name" value="CELL DIVISION PROTEIN FTSQ"/>
    <property type="match status" value="1"/>
</dbReference>
<sequence>MRIAVSRPPRKVSVVKRQQRSLAKQLLASIGEAVLALLLLSAILLAGWMTYKRLTQNAFFPLKRVVLERPLIYADPLTITDTVRSYGRADMLHIDVQALATQIDQMDWVKSVIVSKQWPDAIKVNVQERVPILRWGKGDFLDTDAVHFHLPDAPALTKLFAVEGPEGTEKSVLEMYRRINPWLREQGVELLSLTLDPRLIWHVRIAPGIDVLLGRDELNERLKKLVIVNRKILSKYGKYIASLDLRYQEGFSVRWKPGVKPAEIDNNKKVSR</sequence>
<dbReference type="InterPro" id="IPR026579">
    <property type="entry name" value="FtsQ"/>
</dbReference>
<dbReference type="InterPro" id="IPR034746">
    <property type="entry name" value="POTRA"/>
</dbReference>
<evidence type="ECO:0000256" key="6">
    <source>
        <dbReference type="ARBA" id="ARBA00022989"/>
    </source>
</evidence>
<feature type="transmembrane region" description="Helical" evidence="9">
    <location>
        <begin position="26"/>
        <end position="51"/>
    </location>
</feature>
<gene>
    <name evidence="9 11" type="primary">ftsQ</name>
    <name evidence="11" type="ORF">NCTC13337_02287</name>
</gene>
<dbReference type="Gene3D" id="3.40.50.11690">
    <property type="entry name" value="Cell division protein FtsQ/DivIB"/>
    <property type="match status" value="1"/>
</dbReference>
<keyword evidence="12" id="KW-1185">Reference proteome</keyword>
<name>A0A380MY60_9GAMM</name>
<comment type="function">
    <text evidence="9">Essential cell division protein. May link together the upstream cell division proteins, which are predominantly cytoplasmic, with the downstream cell division proteins, which are predominantly periplasmic. May control correct divisome assembly.</text>
</comment>
<dbReference type="PANTHER" id="PTHR35851">
    <property type="entry name" value="CELL DIVISION PROTEIN FTSQ"/>
    <property type="match status" value="1"/>
</dbReference>
<dbReference type="Gene3D" id="3.10.20.310">
    <property type="entry name" value="membrane protein fhac"/>
    <property type="match status" value="1"/>
</dbReference>
<comment type="similarity">
    <text evidence="9">Belongs to the FtsQ/DivIB family. FtsQ subfamily.</text>
</comment>
<dbReference type="EMBL" id="UHIC01000001">
    <property type="protein sequence ID" value="SUO97232.1"/>
    <property type="molecule type" value="Genomic_DNA"/>
</dbReference>
<keyword evidence="5 9" id="KW-0812">Transmembrane</keyword>
<comment type="subunit">
    <text evidence="9">Part of a complex composed of FtsB, FtsL and FtsQ.</text>
</comment>
<dbReference type="Proteomes" id="UP000254601">
    <property type="component" value="Unassembled WGS sequence"/>
</dbReference>
<evidence type="ECO:0000256" key="8">
    <source>
        <dbReference type="ARBA" id="ARBA00023306"/>
    </source>
</evidence>
<evidence type="ECO:0000313" key="12">
    <source>
        <dbReference type="Proteomes" id="UP000254601"/>
    </source>
</evidence>
<dbReference type="InterPro" id="IPR045335">
    <property type="entry name" value="FtsQ_C_sf"/>
</dbReference>
<evidence type="ECO:0000256" key="7">
    <source>
        <dbReference type="ARBA" id="ARBA00023136"/>
    </source>
</evidence>
<dbReference type="GO" id="GO:0032153">
    <property type="term" value="C:cell division site"/>
    <property type="evidence" value="ECO:0007669"/>
    <property type="project" value="UniProtKB-UniRule"/>
</dbReference>
<reference evidence="11 12" key="1">
    <citation type="submission" date="2018-06" db="EMBL/GenBank/DDBJ databases">
        <authorList>
            <consortium name="Pathogen Informatics"/>
            <person name="Doyle S."/>
        </authorList>
    </citation>
    <scope>NUCLEOTIDE SEQUENCE [LARGE SCALE GENOMIC DNA]</scope>
    <source>
        <strain evidence="11 12">NCTC13337</strain>
    </source>
</reference>
<feature type="domain" description="POTRA" evidence="10">
    <location>
        <begin position="60"/>
        <end position="129"/>
    </location>
</feature>
<dbReference type="GO" id="GO:0043093">
    <property type="term" value="P:FtsZ-dependent cytokinesis"/>
    <property type="evidence" value="ECO:0007669"/>
    <property type="project" value="UniProtKB-UniRule"/>
</dbReference>
<organism evidence="11 12">
    <name type="scientific">Suttonella ornithocola</name>
    <dbReference type="NCBI Taxonomy" id="279832"/>
    <lineage>
        <taxon>Bacteria</taxon>
        <taxon>Pseudomonadati</taxon>
        <taxon>Pseudomonadota</taxon>
        <taxon>Gammaproteobacteria</taxon>
        <taxon>Cardiobacteriales</taxon>
        <taxon>Cardiobacteriaceae</taxon>
        <taxon>Suttonella</taxon>
    </lineage>
</organism>
<evidence type="ECO:0000256" key="3">
    <source>
        <dbReference type="ARBA" id="ARBA00022519"/>
    </source>
</evidence>
<evidence type="ECO:0000256" key="5">
    <source>
        <dbReference type="ARBA" id="ARBA00022692"/>
    </source>
</evidence>
<evidence type="ECO:0000256" key="4">
    <source>
        <dbReference type="ARBA" id="ARBA00022618"/>
    </source>
</evidence>
<dbReference type="InterPro" id="IPR005548">
    <property type="entry name" value="Cell_div_FtsQ/DivIB_C"/>
</dbReference>
<dbReference type="Pfam" id="PF08478">
    <property type="entry name" value="POTRA_1"/>
    <property type="match status" value="1"/>
</dbReference>
<evidence type="ECO:0000256" key="2">
    <source>
        <dbReference type="ARBA" id="ARBA00022475"/>
    </source>
</evidence>
<dbReference type="GO" id="GO:0090529">
    <property type="term" value="P:cell septum assembly"/>
    <property type="evidence" value="ECO:0007669"/>
    <property type="project" value="InterPro"/>
</dbReference>
<dbReference type="GO" id="GO:0005886">
    <property type="term" value="C:plasma membrane"/>
    <property type="evidence" value="ECO:0007669"/>
    <property type="project" value="UniProtKB-SubCell"/>
</dbReference>
<dbReference type="Pfam" id="PF03799">
    <property type="entry name" value="FtsQ_DivIB_C"/>
    <property type="match status" value="1"/>
</dbReference>
<protein>
    <recommendedName>
        <fullName evidence="9">Cell division protein FtsQ</fullName>
    </recommendedName>
</protein>
<dbReference type="PROSITE" id="PS51779">
    <property type="entry name" value="POTRA"/>
    <property type="match status" value="1"/>
</dbReference>
<keyword evidence="4 9" id="KW-0132">Cell division</keyword>
<keyword evidence="3 9" id="KW-0997">Cell inner membrane</keyword>
<evidence type="ECO:0000313" key="11">
    <source>
        <dbReference type="EMBL" id="SUO97232.1"/>
    </source>
</evidence>
<proteinExistence type="inferred from homology"/>
<dbReference type="AlphaFoldDB" id="A0A380MY60"/>